<dbReference type="InterPro" id="IPR007278">
    <property type="entry name" value="DUF397"/>
</dbReference>
<gene>
    <name evidence="2" type="ORF">BZB76_0548</name>
</gene>
<protein>
    <submittedName>
        <fullName evidence="2">Uncharacterized protein DUF397</fullName>
    </submittedName>
</protein>
<organism evidence="2 3">
    <name type="scientific">Actinomadura pelletieri DSM 43383</name>
    <dbReference type="NCBI Taxonomy" id="1120940"/>
    <lineage>
        <taxon>Bacteria</taxon>
        <taxon>Bacillati</taxon>
        <taxon>Actinomycetota</taxon>
        <taxon>Actinomycetes</taxon>
        <taxon>Streptosporangiales</taxon>
        <taxon>Thermomonosporaceae</taxon>
        <taxon>Actinomadura</taxon>
    </lineage>
</organism>
<comment type="caution">
    <text evidence="2">The sequence shown here is derived from an EMBL/GenBank/DDBJ whole genome shotgun (WGS) entry which is preliminary data.</text>
</comment>
<dbReference type="EMBL" id="RBWU01000001">
    <property type="protein sequence ID" value="RKS79107.1"/>
    <property type="molecule type" value="Genomic_DNA"/>
</dbReference>
<evidence type="ECO:0000259" key="1">
    <source>
        <dbReference type="Pfam" id="PF04149"/>
    </source>
</evidence>
<dbReference type="AlphaFoldDB" id="A0A495QYG0"/>
<evidence type="ECO:0000313" key="2">
    <source>
        <dbReference type="EMBL" id="RKS79107.1"/>
    </source>
</evidence>
<dbReference type="Proteomes" id="UP000274601">
    <property type="component" value="Unassembled WGS sequence"/>
</dbReference>
<reference evidence="2 3" key="1">
    <citation type="submission" date="2018-10" db="EMBL/GenBank/DDBJ databases">
        <title>Genomic Encyclopedia of Archaeal and Bacterial Type Strains, Phase II (KMG-II): from individual species to whole genera.</title>
        <authorList>
            <person name="Goeker M."/>
        </authorList>
    </citation>
    <scope>NUCLEOTIDE SEQUENCE [LARGE SCALE GENOMIC DNA]</scope>
    <source>
        <strain evidence="2 3">DSM 43383</strain>
    </source>
</reference>
<name>A0A495QYG0_9ACTN</name>
<proteinExistence type="predicted"/>
<keyword evidence="3" id="KW-1185">Reference proteome</keyword>
<dbReference type="Pfam" id="PF04149">
    <property type="entry name" value="DUF397"/>
    <property type="match status" value="1"/>
</dbReference>
<sequence>MIIYDESGWRKSGHSANNAACVEVTEWRKSIHSANNGACVEVGPCACCGTGVRDSKDPDGPRLSFSLASWRVFHADVLAGRYDLT</sequence>
<accession>A0A495QYG0</accession>
<feature type="domain" description="DUF397" evidence="1">
    <location>
        <begin position="26"/>
        <end position="77"/>
    </location>
</feature>
<evidence type="ECO:0000313" key="3">
    <source>
        <dbReference type="Proteomes" id="UP000274601"/>
    </source>
</evidence>